<dbReference type="EMBL" id="CP097506">
    <property type="protein sequence ID" value="URD99064.1"/>
    <property type="molecule type" value="Genomic_DNA"/>
</dbReference>
<dbReference type="OrthoDB" id="843225at2759"/>
<dbReference type="SUPFAM" id="SSF52402">
    <property type="entry name" value="Adenine nucleotide alpha hydrolases-like"/>
    <property type="match status" value="1"/>
</dbReference>
<sequence>MATAEGGAEGKAKRVMVAIDESESSHYALEWVLTNLRSSLSSSPLVVFTVQPYPEISYLNAASFGAPPMELIQTVQQHQKELSLSLLEKAKEICIQHGVVAETISEAGDPKEAICEAVEKLKIDLLIVGSHGKGAIQRVFLGSVSNYCVHNAKCPVLVVKKSV</sequence>
<dbReference type="InterPro" id="IPR006016">
    <property type="entry name" value="UspA"/>
</dbReference>
<feature type="domain" description="UspA" evidence="1">
    <location>
        <begin position="13"/>
        <end position="160"/>
    </location>
</feature>
<accession>A0A9E7FML9</accession>
<proteinExistence type="predicted"/>
<dbReference type="Pfam" id="PF00582">
    <property type="entry name" value="Usp"/>
    <property type="match status" value="1"/>
</dbReference>
<evidence type="ECO:0000313" key="2">
    <source>
        <dbReference type="EMBL" id="URD99064.1"/>
    </source>
</evidence>
<evidence type="ECO:0000313" key="3">
    <source>
        <dbReference type="Proteomes" id="UP001055439"/>
    </source>
</evidence>
<evidence type="ECO:0000259" key="1">
    <source>
        <dbReference type="Pfam" id="PF00582"/>
    </source>
</evidence>
<gene>
    <name evidence="2" type="ORF">MUK42_31769</name>
</gene>
<dbReference type="PRINTS" id="PR01438">
    <property type="entry name" value="UNVRSLSTRESS"/>
</dbReference>
<dbReference type="InterPro" id="IPR014729">
    <property type="entry name" value="Rossmann-like_a/b/a_fold"/>
</dbReference>
<protein>
    <submittedName>
        <fullName evidence="2">Universal stress protein</fullName>
    </submittedName>
</protein>
<dbReference type="CDD" id="cd23659">
    <property type="entry name" value="USP_At3g01520-like"/>
    <property type="match status" value="1"/>
</dbReference>
<dbReference type="Gene3D" id="3.40.50.620">
    <property type="entry name" value="HUPs"/>
    <property type="match status" value="1"/>
</dbReference>
<keyword evidence="3" id="KW-1185">Reference proteome</keyword>
<reference evidence="2" key="1">
    <citation type="submission" date="2022-05" db="EMBL/GenBank/DDBJ databases">
        <title>The Musa troglodytarum L. genome provides insights into the mechanism of non-climacteric behaviour and enrichment of carotenoids.</title>
        <authorList>
            <person name="Wang J."/>
        </authorList>
    </citation>
    <scope>NUCLEOTIDE SEQUENCE</scope>
    <source>
        <tissue evidence="2">Leaf</tissue>
    </source>
</reference>
<dbReference type="PANTHER" id="PTHR31964:SF113">
    <property type="entry name" value="USPA DOMAIN-CONTAINING PROTEIN"/>
    <property type="match status" value="1"/>
</dbReference>
<dbReference type="PANTHER" id="PTHR31964">
    <property type="entry name" value="ADENINE NUCLEOTIDE ALPHA HYDROLASES-LIKE SUPERFAMILY PROTEIN"/>
    <property type="match status" value="1"/>
</dbReference>
<name>A0A9E7FML9_9LILI</name>
<dbReference type="Proteomes" id="UP001055439">
    <property type="component" value="Chromosome 4"/>
</dbReference>
<organism evidence="2 3">
    <name type="scientific">Musa troglodytarum</name>
    <name type="common">fe'i banana</name>
    <dbReference type="NCBI Taxonomy" id="320322"/>
    <lineage>
        <taxon>Eukaryota</taxon>
        <taxon>Viridiplantae</taxon>
        <taxon>Streptophyta</taxon>
        <taxon>Embryophyta</taxon>
        <taxon>Tracheophyta</taxon>
        <taxon>Spermatophyta</taxon>
        <taxon>Magnoliopsida</taxon>
        <taxon>Liliopsida</taxon>
        <taxon>Zingiberales</taxon>
        <taxon>Musaceae</taxon>
        <taxon>Musa</taxon>
    </lineage>
</organism>
<dbReference type="InterPro" id="IPR006015">
    <property type="entry name" value="Universal_stress_UspA"/>
</dbReference>
<dbReference type="AlphaFoldDB" id="A0A9E7FML9"/>